<accession>H3AGD3</accession>
<feature type="coiled-coil region" evidence="4">
    <location>
        <begin position="509"/>
        <end position="1011"/>
    </location>
</feature>
<dbReference type="eggNOG" id="ENOG502QTZW">
    <property type="taxonomic scope" value="Eukaryota"/>
</dbReference>
<dbReference type="Proteomes" id="UP000008672">
    <property type="component" value="Unassembled WGS sequence"/>
</dbReference>
<organism evidence="6 7">
    <name type="scientific">Latimeria chalumnae</name>
    <name type="common">Coelacanth</name>
    <dbReference type="NCBI Taxonomy" id="7897"/>
    <lineage>
        <taxon>Eukaryota</taxon>
        <taxon>Metazoa</taxon>
        <taxon>Chordata</taxon>
        <taxon>Craniata</taxon>
        <taxon>Vertebrata</taxon>
        <taxon>Euteleostomi</taxon>
        <taxon>Coelacanthiformes</taxon>
        <taxon>Coelacanthidae</taxon>
        <taxon>Latimeria</taxon>
    </lineage>
</organism>
<dbReference type="EMBL" id="AFYH01122378">
    <property type="status" value="NOT_ANNOTATED_CDS"/>
    <property type="molecule type" value="Genomic_DNA"/>
</dbReference>
<dbReference type="FunCoup" id="H3AGD3">
    <property type="interactions" value="743"/>
</dbReference>
<dbReference type="HOGENOM" id="CLU_004651_2_0_1"/>
<feature type="coiled-coil region" evidence="4">
    <location>
        <begin position="107"/>
        <end position="134"/>
    </location>
</feature>
<dbReference type="EMBL" id="AFYH01122387">
    <property type="status" value="NOT_ANNOTATED_CDS"/>
    <property type="molecule type" value="Genomic_DNA"/>
</dbReference>
<evidence type="ECO:0000256" key="1">
    <source>
        <dbReference type="ARBA" id="ARBA00004496"/>
    </source>
</evidence>
<dbReference type="Bgee" id="ENSLACG00000007693">
    <property type="expression patterns" value="Expressed in chordate pharynx"/>
</dbReference>
<reference evidence="7" key="1">
    <citation type="submission" date="2011-08" db="EMBL/GenBank/DDBJ databases">
        <title>The draft genome of Latimeria chalumnae.</title>
        <authorList>
            <person name="Di Palma F."/>
            <person name="Alfoldi J."/>
            <person name="Johnson J."/>
            <person name="Berlin A."/>
            <person name="Gnerre S."/>
            <person name="Jaffe D."/>
            <person name="MacCallum I."/>
            <person name="Young S."/>
            <person name="Walker B.J."/>
            <person name="Lander E."/>
            <person name="Lindblad-Toh K."/>
        </authorList>
    </citation>
    <scope>NUCLEOTIDE SEQUENCE [LARGE SCALE GENOMIC DNA]</scope>
    <source>
        <strain evidence="7">Wild caught</strain>
    </source>
</reference>
<dbReference type="EMBL" id="AFYH01122385">
    <property type="status" value="NOT_ANNOTATED_CDS"/>
    <property type="molecule type" value="Genomic_DNA"/>
</dbReference>
<dbReference type="EMBL" id="AFYH01122382">
    <property type="status" value="NOT_ANNOTATED_CDS"/>
    <property type="molecule type" value="Genomic_DNA"/>
</dbReference>
<dbReference type="OrthoDB" id="2160759at2759"/>
<dbReference type="EMBL" id="AFYH01122384">
    <property type="status" value="NOT_ANNOTATED_CDS"/>
    <property type="molecule type" value="Genomic_DNA"/>
</dbReference>
<dbReference type="EMBL" id="AFYH01122379">
    <property type="status" value="NOT_ANNOTATED_CDS"/>
    <property type="molecule type" value="Genomic_DNA"/>
</dbReference>
<reference evidence="6" key="2">
    <citation type="submission" date="2025-08" db="UniProtKB">
        <authorList>
            <consortium name="Ensembl"/>
        </authorList>
    </citation>
    <scope>IDENTIFICATION</scope>
</reference>
<name>H3AGD3_LATCH</name>
<evidence type="ECO:0000313" key="7">
    <source>
        <dbReference type="Proteomes" id="UP000008672"/>
    </source>
</evidence>
<dbReference type="PANTHER" id="PTHR18875">
    <property type="entry name" value="SARCOMA ANTIGEN NY-SAR-24/CYTOSKELETAL PROTEIN SOJO"/>
    <property type="match status" value="1"/>
</dbReference>
<dbReference type="Ensembl" id="ENSLACT00000008772.2">
    <property type="protein sequence ID" value="ENSLACP00000008704.2"/>
    <property type="gene ID" value="ENSLACG00000007693.2"/>
</dbReference>
<feature type="coiled-coil region" evidence="4">
    <location>
        <begin position="279"/>
        <end position="359"/>
    </location>
</feature>
<dbReference type="GeneTree" id="ENSGT00940000153190"/>
<feature type="region of interest" description="Disordered" evidence="5">
    <location>
        <begin position="1460"/>
        <end position="1487"/>
    </location>
</feature>
<dbReference type="GO" id="GO:0005737">
    <property type="term" value="C:cytoplasm"/>
    <property type="evidence" value="ECO:0007669"/>
    <property type="project" value="UniProtKB-SubCell"/>
</dbReference>
<dbReference type="EMBL" id="AFYH01122381">
    <property type="status" value="NOT_ANNOTATED_CDS"/>
    <property type="molecule type" value="Genomic_DNA"/>
</dbReference>
<evidence type="ECO:0000256" key="2">
    <source>
        <dbReference type="ARBA" id="ARBA00022490"/>
    </source>
</evidence>
<dbReference type="SUPFAM" id="SSF57997">
    <property type="entry name" value="Tropomyosin"/>
    <property type="match status" value="2"/>
</dbReference>
<dbReference type="OMA" id="SKQPWES"/>
<sequence>MFNNSEGNLMANVLALRERLMKTETSLQILGEELHSDNSSKHSDSSSQCSFPARLTLEDLMQPDYTEPAMSRLLTNSGRMAHLNDAVRTGSSNCSKDKSFCGASTSSRIVEQENEQLRRKLSTIREENTSLVTQNHYLMNEIESVQFELTQSKTKLHLLESSFGTQASCVPELEEQVAGLEAEVEAQENALRDAEKRLEESQKMVTDREQTLQKFKEKFQKLEFELLERNKQKKRAEQQRNVALLNAEQLTVAFRQHKEKVAEKLTKVQAEARHLHGSLIHSENERKELQRNCDTFEKEVEDLRRQIRQLKEEPQDEKVKVKDLETEIDKLNKLLMHSNKKIQELEKDLTKNRDALKEKDVLVKENTELRSLTTSQSSQLLHCQQEIEETKTVLSSLESIISQQPQIVLREVNDITTNAEPSSSSSIEEDVGGESQLLITDLRIKLAMKDTEIQKLKSKLMLDKASQHLSLNNQNQEGSTLHDVQVELLNFIKKSQAEERKFQELEPILSQLEKERQKHTGQVVELQAKLTEAETEISSLKTRMTQRTNQFQVIQEELLEKAAETTDLERELKKKCSQLSILEKQIEDKTIAASSSAARIIELEQELLEKNNQILSLEKNINKEHEDITLALENAKRVHIEQYRELEKQIELLQGQVEQKQLQLSERERTILVLQQDITASYHKAESLDHMLTEATEEIEKQKKMNDEALKTLQNQAVEGTTKVRQLEAALAICKEELKLYLHQLEDNKEQFEEQLKKRSDEVQRLQKELKTVRDQLQETSEQNVCLQQTLQQQQQMLQHCTGRIGELEDSQAQLEKLVSRLEQDLQKQREVLVEELEKAEGKLRKAHHDIDYKNQQVAELTSAINQIRKEMDQCKHELTEMERELLQLRRDSTTKNIQLNQMEISLQETQTELDKKADLVIDLEEKLHRSEADRRNSLQRAQGLQSELQNVQVELQDTLEQLQELKDVLQKAQSALGEKSTIIKDLNSELRQCKSELEEKDQELLDMDQALKERNWDLKQRAAQVTQLDMTIREHKTELEQKIIRLEGGLEKAALETKERGKQVEMLDEKLQFSKDQLREKDFELLQMEQQFSQVKNEIVEKEKEIANFKMVVKEQEQHIGQQQQEVLEQGQQVRLAREQMQRAHLDIMEARRQLCLTQREADRLSRELDEAIHLSQEKEAHVNHLAEELGALQACEAQMEVKMKMEAQKLKEEMADLKDSHQKELSLLQESQAQLLFSTESQQSSNQQLNSQLHHMKQELEEARNGIFDLQTELQAKNEAIRAANDAILLRESEVTRLQARISKYERAMEIQQSSDFFTLSPQKQSSISESDSRRYSQNTFSSYENLHRVISSSDTQVNNQVLPTGSLNSSGSILEDLMHTVIPPNPVMKSDYGLCGRTKNSLHNEFDIQDDNSFNPLTYSVDEDGSLNATDIISESGNLESLTGMLEYVNQEIRMTAESNQNKTRPNTNLSDNNLKTSWNSPSF</sequence>
<keyword evidence="3 4" id="KW-0175">Coiled coil</keyword>
<dbReference type="STRING" id="7897.ENSLACP00000008704"/>
<keyword evidence="2" id="KW-0963">Cytoplasm</keyword>
<feature type="coiled-coil region" evidence="4">
    <location>
        <begin position="1086"/>
        <end position="1155"/>
    </location>
</feature>
<comment type="subcellular location">
    <subcellularLocation>
        <location evidence="1">Cytoplasm</location>
    </subcellularLocation>
</comment>
<dbReference type="SUPFAM" id="SSF90257">
    <property type="entry name" value="Myosin rod fragments"/>
    <property type="match status" value="1"/>
</dbReference>
<reference evidence="6" key="3">
    <citation type="submission" date="2025-09" db="UniProtKB">
        <authorList>
            <consortium name="Ensembl"/>
        </authorList>
    </citation>
    <scope>IDENTIFICATION</scope>
</reference>
<evidence type="ECO:0000313" key="6">
    <source>
        <dbReference type="Ensembl" id="ENSLACP00000008704.2"/>
    </source>
</evidence>
<dbReference type="EMBL" id="AFYH01122386">
    <property type="status" value="NOT_ANNOTATED_CDS"/>
    <property type="molecule type" value="Genomic_DNA"/>
</dbReference>
<evidence type="ECO:0000256" key="4">
    <source>
        <dbReference type="SAM" id="Coils"/>
    </source>
</evidence>
<dbReference type="EMBL" id="AFYH01122383">
    <property type="status" value="NOT_ANNOTATED_CDS"/>
    <property type="molecule type" value="Genomic_DNA"/>
</dbReference>
<proteinExistence type="predicted"/>
<feature type="coiled-coil region" evidence="4">
    <location>
        <begin position="1202"/>
        <end position="1317"/>
    </location>
</feature>
<dbReference type="EMBL" id="AFYH01122380">
    <property type="status" value="NOT_ANNOTATED_CDS"/>
    <property type="molecule type" value="Genomic_DNA"/>
</dbReference>
<feature type="coiled-coil region" evidence="4">
    <location>
        <begin position="170"/>
        <end position="248"/>
    </location>
</feature>
<keyword evidence="7" id="KW-1185">Reference proteome</keyword>
<gene>
    <name evidence="6" type="primary">CCDC18</name>
</gene>
<evidence type="ECO:0000256" key="3">
    <source>
        <dbReference type="ARBA" id="ARBA00023054"/>
    </source>
</evidence>
<dbReference type="InParanoid" id="H3AGD3"/>
<dbReference type="PANTHER" id="PTHR18875:SF8">
    <property type="entry name" value="COILED-COIL DOMAIN-CONTAINING PROTEIN 18"/>
    <property type="match status" value="1"/>
</dbReference>
<evidence type="ECO:0000256" key="5">
    <source>
        <dbReference type="SAM" id="MobiDB-lite"/>
    </source>
</evidence>
<protein>
    <submittedName>
        <fullName evidence="6">Coiled-coil domain containing 18</fullName>
    </submittedName>
</protein>